<dbReference type="GO" id="GO:0160151">
    <property type="term" value="F:tRNA pseudouridine(32) synthase activity"/>
    <property type="evidence" value="ECO:0007669"/>
    <property type="project" value="UniProtKB-EC"/>
</dbReference>
<dbReference type="PROSITE" id="PS01129">
    <property type="entry name" value="PSI_RLU"/>
    <property type="match status" value="1"/>
</dbReference>
<dbReference type="InterPro" id="IPR050188">
    <property type="entry name" value="RluA_PseudoU_synthase"/>
</dbReference>
<dbReference type="InterPro" id="IPR006145">
    <property type="entry name" value="PsdUridine_synth_RsuA/RluA"/>
</dbReference>
<evidence type="ECO:0000259" key="1">
    <source>
        <dbReference type="Pfam" id="PF00849"/>
    </source>
</evidence>
<keyword evidence="2" id="KW-0413">Isomerase</keyword>
<dbReference type="GO" id="GO:0003723">
    <property type="term" value="F:RNA binding"/>
    <property type="evidence" value="ECO:0007669"/>
    <property type="project" value="InterPro"/>
</dbReference>
<dbReference type="KEGG" id="hyf:DTO96_102487"/>
<reference evidence="3" key="1">
    <citation type="submission" date="2018-07" db="EMBL/GenBank/DDBJ databases">
        <authorList>
            <person name="Kim H."/>
        </authorList>
    </citation>
    <scope>NUCLEOTIDE SEQUENCE [LARGE SCALE GENOMIC DNA]</scope>
    <source>
        <strain evidence="3">F02</strain>
    </source>
</reference>
<dbReference type="Gene3D" id="3.30.2350.10">
    <property type="entry name" value="Pseudouridine synthase"/>
    <property type="match status" value="1"/>
</dbReference>
<protein>
    <submittedName>
        <fullName evidence="2">Ribosomal large subunit pseudouridine synthase A</fullName>
        <ecNumber evidence="2">5.4.99.28</ecNumber>
    </submittedName>
</protein>
<dbReference type="PANTHER" id="PTHR21600:SF84">
    <property type="entry name" value="PSEUDOURIDINE SYNTHASE RSUA_RLUA-LIKE DOMAIN-CONTAINING PROTEIN"/>
    <property type="match status" value="1"/>
</dbReference>
<dbReference type="EMBL" id="CP031124">
    <property type="protein sequence ID" value="AXF86731.1"/>
    <property type="molecule type" value="Genomic_DNA"/>
</dbReference>
<dbReference type="PANTHER" id="PTHR21600">
    <property type="entry name" value="MITOCHONDRIAL RNA PSEUDOURIDINE SYNTHASE"/>
    <property type="match status" value="1"/>
</dbReference>
<feature type="domain" description="Pseudouridine synthase RsuA/RluA-like" evidence="1">
    <location>
        <begin position="132"/>
        <end position="279"/>
    </location>
</feature>
<accession>A0A345DEE3</accession>
<name>A0A345DEE3_9BURK</name>
<evidence type="ECO:0000313" key="2">
    <source>
        <dbReference type="EMBL" id="AXF86731.1"/>
    </source>
</evidence>
<evidence type="ECO:0000313" key="3">
    <source>
        <dbReference type="Proteomes" id="UP000252182"/>
    </source>
</evidence>
<proteinExistence type="predicted"/>
<organism evidence="2 3">
    <name type="scientific">Ephemeroptericola cinctiostellae</name>
    <dbReference type="NCBI Taxonomy" id="2268024"/>
    <lineage>
        <taxon>Bacteria</taxon>
        <taxon>Pseudomonadati</taxon>
        <taxon>Pseudomonadota</taxon>
        <taxon>Betaproteobacteria</taxon>
        <taxon>Burkholderiales</taxon>
        <taxon>Burkholderiaceae</taxon>
        <taxon>Ephemeroptericola</taxon>
    </lineage>
</organism>
<gene>
    <name evidence="2" type="primary">rluA</name>
    <name evidence="2" type="ORF">DTO96_102487</name>
</gene>
<keyword evidence="3" id="KW-1185">Reference proteome</keyword>
<dbReference type="AlphaFoldDB" id="A0A345DEE3"/>
<sequence>MGQIRTQHAPNKRSSSNFHASLAHQRNYPYTENMNDFMVSPLPPRDGINPSVVWLSTGPWLTLMDFLLERFPNVPTTVWRNRLDKGEVVSSNGERMASSSHYRAGLCLYYYREIADEEKIPFFETVLHETEHLLVVDKPHFLPVTPSGMYLKETLLTRLRQTFNNPTLSPIHRLDRDTAGVILFSKNSATRGAYQQLFAERAVHKTYHAIARTQPDLSFPLIHRSRLAEANQFFIMHEIEGEANSETRISLMKSHGTLSLYQLEPLTGKKHQLRVHMSSLGMPIINDAFYPLTHPKQADDYSRPLQLLAKKIKFIDPTNHCPCSFESMQVLKLGESLS</sequence>
<dbReference type="InterPro" id="IPR020103">
    <property type="entry name" value="PsdUridine_synth_cat_dom_sf"/>
</dbReference>
<dbReference type="Pfam" id="PF00849">
    <property type="entry name" value="PseudoU_synth_2"/>
    <property type="match status" value="1"/>
</dbReference>
<dbReference type="InterPro" id="IPR006224">
    <property type="entry name" value="PsdUridine_synth_RluA-like_CS"/>
</dbReference>
<dbReference type="EC" id="5.4.99.28" evidence="2"/>
<dbReference type="Proteomes" id="UP000252182">
    <property type="component" value="Chromosome"/>
</dbReference>
<dbReference type="SUPFAM" id="SSF55120">
    <property type="entry name" value="Pseudouridine synthase"/>
    <property type="match status" value="1"/>
</dbReference>
<dbReference type="GO" id="GO:0000455">
    <property type="term" value="P:enzyme-directed rRNA pseudouridine synthesis"/>
    <property type="evidence" value="ECO:0007669"/>
    <property type="project" value="TreeGrafter"/>
</dbReference>